<dbReference type="GO" id="GO:0046872">
    <property type="term" value="F:metal ion binding"/>
    <property type="evidence" value="ECO:0007669"/>
    <property type="project" value="UniProtKB-KW"/>
</dbReference>
<dbReference type="GO" id="GO:0016020">
    <property type="term" value="C:membrane"/>
    <property type="evidence" value="ECO:0007669"/>
    <property type="project" value="UniProtKB-SubCell"/>
</dbReference>
<evidence type="ECO:0000256" key="7">
    <source>
        <dbReference type="ARBA" id="ARBA00022723"/>
    </source>
</evidence>
<dbReference type="InterPro" id="IPR034804">
    <property type="entry name" value="SQR/QFR_C/D"/>
</dbReference>
<accession>A0A2V3UII9</accession>
<protein>
    <recommendedName>
        <fullName evidence="4">Succinate dehydrogenase cytochrome b556 subunit</fullName>
    </recommendedName>
</protein>
<dbReference type="PROSITE" id="PS01001">
    <property type="entry name" value="SDH_CYT_2"/>
    <property type="match status" value="1"/>
</dbReference>
<evidence type="ECO:0000313" key="15">
    <source>
        <dbReference type="Proteomes" id="UP000248021"/>
    </source>
</evidence>
<dbReference type="Pfam" id="PF01127">
    <property type="entry name" value="Sdh_cyt"/>
    <property type="match status" value="1"/>
</dbReference>
<reference evidence="14 15" key="1">
    <citation type="submission" date="2018-05" db="EMBL/GenBank/DDBJ databases">
        <title>Genomic Encyclopedia of Type Strains, Phase IV (KMG-IV): sequencing the most valuable type-strain genomes for metagenomic binning, comparative biology and taxonomic classification.</title>
        <authorList>
            <person name="Goeker M."/>
        </authorList>
    </citation>
    <scope>NUCLEOTIDE SEQUENCE [LARGE SCALE GENOMIC DNA]</scope>
    <source>
        <strain evidence="14 15">DSM 6462</strain>
    </source>
</reference>
<comment type="subunit">
    <text evidence="11">Part of an enzyme complex containing four subunits: a flavoprotein, an iron-sulfur protein, plus two membrane-anchoring proteins, SdhC and SdhD. The complex can form homotrimers.</text>
</comment>
<comment type="subcellular location">
    <subcellularLocation>
        <location evidence="2">Membrane</location>
        <topology evidence="2">Multi-pass membrane protein</topology>
    </subcellularLocation>
</comment>
<comment type="function">
    <text evidence="1">Membrane-anchoring subunit of succinate dehydrogenase (SDH).</text>
</comment>
<dbReference type="EMBL" id="QJJK01000001">
    <property type="protein sequence ID" value="PXW64969.1"/>
    <property type="molecule type" value="Genomic_DNA"/>
</dbReference>
<dbReference type="CDD" id="cd03499">
    <property type="entry name" value="SQR_TypeC_SdhC"/>
    <property type="match status" value="1"/>
</dbReference>
<keyword evidence="6 13" id="KW-0812">Transmembrane</keyword>
<evidence type="ECO:0000256" key="3">
    <source>
        <dbReference type="ARBA" id="ARBA00007244"/>
    </source>
</evidence>
<gene>
    <name evidence="14" type="ORF">C7450_101730</name>
</gene>
<evidence type="ECO:0000256" key="8">
    <source>
        <dbReference type="ARBA" id="ARBA00022989"/>
    </source>
</evidence>
<comment type="similarity">
    <text evidence="3">Belongs to the cytochrome b560 family.</text>
</comment>
<evidence type="ECO:0000256" key="9">
    <source>
        <dbReference type="ARBA" id="ARBA00023004"/>
    </source>
</evidence>
<keyword evidence="15" id="KW-1185">Reference proteome</keyword>
<dbReference type="PROSITE" id="PS01000">
    <property type="entry name" value="SDH_CYT_1"/>
    <property type="match status" value="1"/>
</dbReference>
<feature type="transmembrane region" description="Helical" evidence="13">
    <location>
        <begin position="71"/>
        <end position="92"/>
    </location>
</feature>
<evidence type="ECO:0000256" key="1">
    <source>
        <dbReference type="ARBA" id="ARBA00004050"/>
    </source>
</evidence>
<dbReference type="PANTHER" id="PTHR10978">
    <property type="entry name" value="SUCCINATE DEHYDROGENASE CYTOCHROME B560 SUBUNIT"/>
    <property type="match status" value="1"/>
</dbReference>
<evidence type="ECO:0000256" key="11">
    <source>
        <dbReference type="ARBA" id="ARBA00025912"/>
    </source>
</evidence>
<dbReference type="PANTHER" id="PTHR10978:SF5">
    <property type="entry name" value="SUCCINATE DEHYDROGENASE CYTOCHROME B560 SUBUNIT, MITOCHONDRIAL"/>
    <property type="match status" value="1"/>
</dbReference>
<evidence type="ECO:0000256" key="4">
    <source>
        <dbReference type="ARBA" id="ARBA00020076"/>
    </source>
</evidence>
<organism evidence="14 15">
    <name type="scientific">Chelatococcus asaccharovorans</name>
    <dbReference type="NCBI Taxonomy" id="28210"/>
    <lineage>
        <taxon>Bacteria</taxon>
        <taxon>Pseudomonadati</taxon>
        <taxon>Pseudomonadota</taxon>
        <taxon>Alphaproteobacteria</taxon>
        <taxon>Hyphomicrobiales</taxon>
        <taxon>Chelatococcaceae</taxon>
        <taxon>Chelatococcus</taxon>
    </lineage>
</organism>
<evidence type="ECO:0000256" key="13">
    <source>
        <dbReference type="SAM" id="Phobius"/>
    </source>
</evidence>
<evidence type="ECO:0000256" key="5">
    <source>
        <dbReference type="ARBA" id="ARBA00022617"/>
    </source>
</evidence>
<keyword evidence="5 12" id="KW-0349">Heme</keyword>
<comment type="caution">
    <text evidence="14">The sequence shown here is derived from an EMBL/GenBank/DDBJ whole genome shotgun (WGS) entry which is preliminary data.</text>
</comment>
<evidence type="ECO:0000256" key="12">
    <source>
        <dbReference type="PIRSR" id="PIRSR000178-1"/>
    </source>
</evidence>
<dbReference type="NCBIfam" id="TIGR02970">
    <property type="entry name" value="succ_dehyd_cytB"/>
    <property type="match status" value="1"/>
</dbReference>
<dbReference type="RefSeq" id="WP_110372982.1">
    <property type="nucleotide sequence ID" value="NZ_CAKNFM010000006.1"/>
</dbReference>
<keyword evidence="8 13" id="KW-1133">Transmembrane helix</keyword>
<dbReference type="AlphaFoldDB" id="A0A2V3UII9"/>
<dbReference type="Gene3D" id="1.20.1300.10">
    <property type="entry name" value="Fumarate reductase/succinate dehydrogenase, transmembrane subunit"/>
    <property type="match status" value="1"/>
</dbReference>
<keyword evidence="9 12" id="KW-0408">Iron</keyword>
<comment type="cofactor">
    <cofactor evidence="12">
        <name>heme</name>
        <dbReference type="ChEBI" id="CHEBI:30413"/>
    </cofactor>
    <text evidence="12">The heme is bound between the two transmembrane subunits.</text>
</comment>
<dbReference type="InterPro" id="IPR018495">
    <property type="entry name" value="Succ_DH_cyt_bsu_CS"/>
</dbReference>
<dbReference type="Proteomes" id="UP000248021">
    <property type="component" value="Unassembled WGS sequence"/>
</dbReference>
<dbReference type="GO" id="GO:0006099">
    <property type="term" value="P:tricarboxylic acid cycle"/>
    <property type="evidence" value="ECO:0007669"/>
    <property type="project" value="InterPro"/>
</dbReference>
<dbReference type="PIRSF" id="PIRSF000178">
    <property type="entry name" value="SDH_cyt_b560"/>
    <property type="match status" value="1"/>
</dbReference>
<dbReference type="OrthoDB" id="9799441at2"/>
<feature type="transmembrane region" description="Helical" evidence="13">
    <location>
        <begin position="41"/>
        <end position="59"/>
    </location>
</feature>
<dbReference type="InterPro" id="IPR000701">
    <property type="entry name" value="SuccDH_FuR_B_TM-su"/>
</dbReference>
<proteinExistence type="inferred from homology"/>
<evidence type="ECO:0000256" key="6">
    <source>
        <dbReference type="ARBA" id="ARBA00022692"/>
    </source>
</evidence>
<name>A0A2V3UII9_9HYPH</name>
<dbReference type="GO" id="GO:0009055">
    <property type="term" value="F:electron transfer activity"/>
    <property type="evidence" value="ECO:0007669"/>
    <property type="project" value="InterPro"/>
</dbReference>
<sequence>MAEAKAPTSQPAHSRPLSPHLQIYRLTWTMVMSGMHRATGGALYIGTLLLVIWLVALATGPRAFDRVQWFMGSWLGYLILFGYTWALLHHMMGGLRHFMWDFGKGFEPKERLMLAKGSLVASAALTLLVWVVGLSLS</sequence>
<feature type="transmembrane region" description="Helical" evidence="13">
    <location>
        <begin position="113"/>
        <end position="136"/>
    </location>
</feature>
<dbReference type="SUPFAM" id="SSF81343">
    <property type="entry name" value="Fumarate reductase respiratory complex transmembrane subunits"/>
    <property type="match status" value="1"/>
</dbReference>
<dbReference type="InterPro" id="IPR014314">
    <property type="entry name" value="Succ_DH_cytb556"/>
</dbReference>
<keyword evidence="10 13" id="KW-0472">Membrane</keyword>
<evidence type="ECO:0000256" key="2">
    <source>
        <dbReference type="ARBA" id="ARBA00004141"/>
    </source>
</evidence>
<evidence type="ECO:0000313" key="14">
    <source>
        <dbReference type="EMBL" id="PXW64969.1"/>
    </source>
</evidence>
<keyword evidence="7 12" id="KW-0479">Metal-binding</keyword>
<evidence type="ECO:0000256" key="10">
    <source>
        <dbReference type="ARBA" id="ARBA00023136"/>
    </source>
</evidence>
<feature type="binding site" description="axial binding residue" evidence="12">
    <location>
        <position position="90"/>
    </location>
    <ligand>
        <name>heme</name>
        <dbReference type="ChEBI" id="CHEBI:30413"/>
        <note>ligand shared with second transmembrane subunit</note>
    </ligand>
    <ligandPart>
        <name>Fe</name>
        <dbReference type="ChEBI" id="CHEBI:18248"/>
    </ligandPart>
</feature>